<dbReference type="GO" id="GO:0030131">
    <property type="term" value="C:clathrin adaptor complex"/>
    <property type="evidence" value="ECO:0007669"/>
    <property type="project" value="UniProtKB-UniRule"/>
</dbReference>
<dbReference type="GO" id="GO:0012505">
    <property type="term" value="C:endomembrane system"/>
    <property type="evidence" value="ECO:0007669"/>
    <property type="project" value="UniProtKB-SubCell"/>
</dbReference>
<sequence length="440" mass="46904">MGIDGLIILDNTHRPIIQSGFRASPPAYPLLHIDAFTTALAKAPRAFDIDPVLYVATPETPSACCHIQRGDVRILCPISGDVDPLLAFAFLQTFIEILLEYFETLSAATLKDNFDIVYQLLEETLDSGGHPSTTSTNALRDIVLPPSLFSKLLANVATPGSLGVGGSGSGVGAGAGAGAFSSPIPWRKAGLKYNSNDIYFDVVETLRAVVGRNGTPLSAVVYGKIETNAKLSGTPDLTLTFSNPGVIADAAFHPCVRLQRWARDKSLSFVPPDGHFILSDYRYAPPSAVNANAVVPLPINVKAHIEVSEFGGTLDITLTPRTSGRPIEHLSVELYLGADGTGASCAASGGGAWAFDGQRKVLKWDVPSLAPGSAGNVSLRGTFASSAKIPRPARALRLRFEIHAHTFSGLKVEQLKVTGEAYKPYKGVRGRSLGDIEWRW</sequence>
<reference evidence="7 8" key="1">
    <citation type="journal article" date="2016" name="Mol. Biol. Evol.">
        <title>Comparative Genomics of Early-Diverging Mushroom-Forming Fungi Provides Insights into the Origins of Lignocellulose Decay Capabilities.</title>
        <authorList>
            <person name="Nagy L.G."/>
            <person name="Riley R."/>
            <person name="Tritt A."/>
            <person name="Adam C."/>
            <person name="Daum C."/>
            <person name="Floudas D."/>
            <person name="Sun H."/>
            <person name="Yadav J.S."/>
            <person name="Pangilinan J."/>
            <person name="Larsson K.H."/>
            <person name="Matsuura K."/>
            <person name="Barry K."/>
            <person name="Labutti K."/>
            <person name="Kuo R."/>
            <person name="Ohm R.A."/>
            <person name="Bhattacharya S.S."/>
            <person name="Shirouzu T."/>
            <person name="Yoshinaga Y."/>
            <person name="Martin F.M."/>
            <person name="Grigoriev I.V."/>
            <person name="Hibbett D.S."/>
        </authorList>
    </citation>
    <scope>NUCLEOTIDE SEQUENCE [LARGE SCALE GENOMIC DNA]</scope>
    <source>
        <strain evidence="7 8">CBS 109695</strain>
    </source>
</reference>
<protein>
    <submittedName>
        <fullName evidence="7">Clathrin adaptor mu subunit</fullName>
    </submittedName>
</protein>
<dbReference type="PROSITE" id="PS51072">
    <property type="entry name" value="MHD"/>
    <property type="match status" value="1"/>
</dbReference>
<keyword evidence="3 5" id="KW-0653">Protein transport</keyword>
<comment type="similarity">
    <text evidence="5">Belongs to the adaptor complexes medium subunit family.</text>
</comment>
<dbReference type="InterPro" id="IPR011012">
    <property type="entry name" value="Longin-like_dom_sf"/>
</dbReference>
<dbReference type="OrthoDB" id="870at2759"/>
<evidence type="ECO:0000256" key="5">
    <source>
        <dbReference type="PIRNR" id="PIRNR005992"/>
    </source>
</evidence>
<dbReference type="Gene3D" id="3.30.450.60">
    <property type="match status" value="1"/>
</dbReference>
<name>A0A166R5B4_9AGAM</name>
<gene>
    <name evidence="7" type="ORF">FIBSPDRAFT_780432</name>
</gene>
<dbReference type="CDD" id="cd14837">
    <property type="entry name" value="AP3_Mu_N"/>
    <property type="match status" value="1"/>
</dbReference>
<accession>A0A166R5B4</accession>
<dbReference type="PRINTS" id="PR00314">
    <property type="entry name" value="CLATHRINADPT"/>
</dbReference>
<dbReference type="InterPro" id="IPR050431">
    <property type="entry name" value="Adaptor_comp_med_subunit"/>
</dbReference>
<feature type="domain" description="MHD" evidence="6">
    <location>
        <begin position="195"/>
        <end position="440"/>
    </location>
</feature>
<dbReference type="PIRSF" id="PIRSF005992">
    <property type="entry name" value="Clathrin_mu"/>
    <property type="match status" value="1"/>
</dbReference>
<dbReference type="InterPro" id="IPR001392">
    <property type="entry name" value="Clathrin_mu"/>
</dbReference>
<organism evidence="7 8">
    <name type="scientific">Athelia psychrophila</name>
    <dbReference type="NCBI Taxonomy" id="1759441"/>
    <lineage>
        <taxon>Eukaryota</taxon>
        <taxon>Fungi</taxon>
        <taxon>Dikarya</taxon>
        <taxon>Basidiomycota</taxon>
        <taxon>Agaricomycotina</taxon>
        <taxon>Agaricomycetes</taxon>
        <taxon>Agaricomycetidae</taxon>
        <taxon>Atheliales</taxon>
        <taxon>Atheliaceae</taxon>
        <taxon>Athelia</taxon>
    </lineage>
</organism>
<dbReference type="CDD" id="cd09252">
    <property type="entry name" value="AP-3_Mu3_Cterm"/>
    <property type="match status" value="1"/>
</dbReference>
<dbReference type="InterPro" id="IPR036168">
    <property type="entry name" value="AP2_Mu_C_sf"/>
</dbReference>
<proteinExistence type="inferred from homology"/>
<evidence type="ECO:0000256" key="4">
    <source>
        <dbReference type="ARBA" id="ARBA00023136"/>
    </source>
</evidence>
<dbReference type="GO" id="GO:0006886">
    <property type="term" value="P:intracellular protein transport"/>
    <property type="evidence" value="ECO:0007669"/>
    <property type="project" value="UniProtKB-UniRule"/>
</dbReference>
<dbReference type="InterPro" id="IPR018240">
    <property type="entry name" value="Clathrin_mu_CS"/>
</dbReference>
<dbReference type="SUPFAM" id="SSF64356">
    <property type="entry name" value="SNARE-like"/>
    <property type="match status" value="1"/>
</dbReference>
<dbReference type="GO" id="GO:0016192">
    <property type="term" value="P:vesicle-mediated transport"/>
    <property type="evidence" value="ECO:0007669"/>
    <property type="project" value="InterPro"/>
</dbReference>
<dbReference type="InterPro" id="IPR028565">
    <property type="entry name" value="MHD"/>
</dbReference>
<keyword evidence="8" id="KW-1185">Reference proteome</keyword>
<evidence type="ECO:0000256" key="1">
    <source>
        <dbReference type="ARBA" id="ARBA00004308"/>
    </source>
</evidence>
<evidence type="ECO:0000313" key="8">
    <source>
        <dbReference type="Proteomes" id="UP000076532"/>
    </source>
</evidence>
<dbReference type="Gene3D" id="2.60.40.1170">
    <property type="entry name" value="Mu homology domain, subdomain B"/>
    <property type="match status" value="2"/>
</dbReference>
<evidence type="ECO:0000256" key="3">
    <source>
        <dbReference type="ARBA" id="ARBA00022927"/>
    </source>
</evidence>
<keyword evidence="2 5" id="KW-0813">Transport</keyword>
<evidence type="ECO:0000256" key="2">
    <source>
        <dbReference type="ARBA" id="ARBA00022448"/>
    </source>
</evidence>
<dbReference type="STRING" id="436010.A0A166R5B4"/>
<comment type="subcellular location">
    <subcellularLocation>
        <location evidence="1">Endomembrane system</location>
    </subcellularLocation>
</comment>
<dbReference type="PROSITE" id="PS00990">
    <property type="entry name" value="CLAT_ADAPTOR_M_1"/>
    <property type="match status" value="1"/>
</dbReference>
<dbReference type="EMBL" id="KV417506">
    <property type="protein sequence ID" value="KZP27919.1"/>
    <property type="molecule type" value="Genomic_DNA"/>
</dbReference>
<keyword evidence="4" id="KW-0472">Membrane</keyword>
<dbReference type="PANTHER" id="PTHR10529">
    <property type="entry name" value="AP COMPLEX SUBUNIT MU"/>
    <property type="match status" value="1"/>
</dbReference>
<evidence type="ECO:0000313" key="7">
    <source>
        <dbReference type="EMBL" id="KZP27919.1"/>
    </source>
</evidence>
<dbReference type="SUPFAM" id="SSF49447">
    <property type="entry name" value="Second domain of Mu2 adaptin subunit (ap50) of ap2 adaptor"/>
    <property type="match status" value="1"/>
</dbReference>
<dbReference type="Proteomes" id="UP000076532">
    <property type="component" value="Unassembled WGS sequence"/>
</dbReference>
<dbReference type="AlphaFoldDB" id="A0A166R5B4"/>
<dbReference type="Pfam" id="PF00928">
    <property type="entry name" value="Adap_comp_sub"/>
    <property type="match status" value="1"/>
</dbReference>
<evidence type="ECO:0000259" key="6">
    <source>
        <dbReference type="PROSITE" id="PS51072"/>
    </source>
</evidence>